<reference evidence="3" key="1">
    <citation type="submission" date="2012-12" db="EMBL/GenBank/DDBJ databases">
        <authorList>
            <person name="Hellsten U."/>
            <person name="Grimwood J."/>
            <person name="Chapman J.A."/>
            <person name="Shapiro H."/>
            <person name="Aerts A."/>
            <person name="Otillar R.P."/>
            <person name="Terry A.Y."/>
            <person name="Boore J.L."/>
            <person name="Simakov O."/>
            <person name="Marletaz F."/>
            <person name="Cho S.-J."/>
            <person name="Edsinger-Gonzales E."/>
            <person name="Havlak P."/>
            <person name="Kuo D.-H."/>
            <person name="Larsson T."/>
            <person name="Lv J."/>
            <person name="Arendt D."/>
            <person name="Savage R."/>
            <person name="Osoegawa K."/>
            <person name="de Jong P."/>
            <person name="Lindberg D.R."/>
            <person name="Seaver E.C."/>
            <person name="Weisblat D.A."/>
            <person name="Putnam N.H."/>
            <person name="Grigoriev I.V."/>
            <person name="Rokhsar D.S."/>
        </authorList>
    </citation>
    <scope>NUCLEOTIDE SEQUENCE</scope>
</reference>
<dbReference type="InParanoid" id="T1FG71"/>
<evidence type="ECO:0000313" key="2">
    <source>
        <dbReference type="EnsemblMetazoa" id="HelroP180711"/>
    </source>
</evidence>
<dbReference type="GeneID" id="20207820"/>
<dbReference type="RefSeq" id="XP_009028261.1">
    <property type="nucleotide sequence ID" value="XM_009030013.1"/>
</dbReference>
<dbReference type="KEGG" id="hro:HELRODRAFT_180711"/>
<organism evidence="2 3">
    <name type="scientific">Helobdella robusta</name>
    <name type="common">Californian leech</name>
    <dbReference type="NCBI Taxonomy" id="6412"/>
    <lineage>
        <taxon>Eukaryota</taxon>
        <taxon>Metazoa</taxon>
        <taxon>Spiralia</taxon>
        <taxon>Lophotrochozoa</taxon>
        <taxon>Annelida</taxon>
        <taxon>Clitellata</taxon>
        <taxon>Hirudinea</taxon>
        <taxon>Rhynchobdellida</taxon>
        <taxon>Glossiphoniidae</taxon>
        <taxon>Helobdella</taxon>
    </lineage>
</organism>
<protein>
    <submittedName>
        <fullName evidence="1 2">Uncharacterized protein</fullName>
    </submittedName>
</protein>
<gene>
    <name evidence="2" type="primary">20207820</name>
    <name evidence="1" type="ORF">HELRODRAFT_180711</name>
</gene>
<dbReference type="CTD" id="20207820"/>
<evidence type="ECO:0000313" key="1">
    <source>
        <dbReference type="EMBL" id="ESN93621.1"/>
    </source>
</evidence>
<reference evidence="1 3" key="2">
    <citation type="journal article" date="2013" name="Nature">
        <title>Insights into bilaterian evolution from three spiralian genomes.</title>
        <authorList>
            <person name="Simakov O."/>
            <person name="Marletaz F."/>
            <person name="Cho S.J."/>
            <person name="Edsinger-Gonzales E."/>
            <person name="Havlak P."/>
            <person name="Hellsten U."/>
            <person name="Kuo D.H."/>
            <person name="Larsson T."/>
            <person name="Lv J."/>
            <person name="Arendt D."/>
            <person name="Savage R."/>
            <person name="Osoegawa K."/>
            <person name="de Jong P."/>
            <person name="Grimwood J."/>
            <person name="Chapman J.A."/>
            <person name="Shapiro H."/>
            <person name="Aerts A."/>
            <person name="Otillar R.P."/>
            <person name="Terry A.Y."/>
            <person name="Boore J.L."/>
            <person name="Grigoriev I.V."/>
            <person name="Lindberg D.R."/>
            <person name="Seaver E.C."/>
            <person name="Weisblat D.A."/>
            <person name="Putnam N.H."/>
            <person name="Rokhsar D.S."/>
        </authorList>
    </citation>
    <scope>NUCLEOTIDE SEQUENCE</scope>
</reference>
<dbReference type="Proteomes" id="UP000015101">
    <property type="component" value="Unassembled WGS sequence"/>
</dbReference>
<keyword evidence="3" id="KW-1185">Reference proteome</keyword>
<dbReference type="AlphaFoldDB" id="T1FG71"/>
<sequence>MSQRTFFNDVGLKYKSKEYRHEVLRLIDFLKDSLAEIISLSSNLKAEWTKLRDAALKESSHLKEISFDLKSQIEEEANATANCMKVLCDVLSQIDLAREEAYVFKRYLLLQKWTKVLVPANQSCQNNFNAEPNTDCSTGNNTEYNTETSTEYNAEYNGEYPAEYNTGFNMECSAE</sequence>
<proteinExistence type="predicted"/>
<reference evidence="2" key="3">
    <citation type="submission" date="2015-06" db="UniProtKB">
        <authorList>
            <consortium name="EnsemblMetazoa"/>
        </authorList>
    </citation>
    <scope>IDENTIFICATION</scope>
</reference>
<dbReference type="EnsemblMetazoa" id="HelroT180711">
    <property type="protein sequence ID" value="HelroP180711"/>
    <property type="gene ID" value="HelroG180711"/>
</dbReference>
<evidence type="ECO:0000313" key="3">
    <source>
        <dbReference type="Proteomes" id="UP000015101"/>
    </source>
</evidence>
<name>T1FG71_HELRO</name>
<dbReference type="EMBL" id="AMQM01007342">
    <property type="status" value="NOT_ANNOTATED_CDS"/>
    <property type="molecule type" value="Genomic_DNA"/>
</dbReference>
<dbReference type="EMBL" id="KB097599">
    <property type="protein sequence ID" value="ESN93621.1"/>
    <property type="molecule type" value="Genomic_DNA"/>
</dbReference>
<dbReference type="HOGENOM" id="CLU_1534241_0_0_1"/>
<accession>T1FG71</accession>